<dbReference type="AlphaFoldDB" id="A0AAN7T6P9"/>
<gene>
    <name evidence="2" type="ORF">LTR05_000800</name>
</gene>
<sequence length="83" mass="9707">MSWFWLVERKLVETLLRSPTFHRSVQKIHKQVHQLQHGKPPEYHGGTNLEDPAAGSGVKNFVKLFWEELKSGHKPERPPNKKQ</sequence>
<dbReference type="EMBL" id="JAVRRJ010000001">
    <property type="protein sequence ID" value="KAK5090625.1"/>
    <property type="molecule type" value="Genomic_DNA"/>
</dbReference>
<proteinExistence type="predicted"/>
<dbReference type="InterPro" id="IPR020301">
    <property type="entry name" value="Mrx7"/>
</dbReference>
<accession>A0AAN7T6P9</accession>
<evidence type="ECO:0000256" key="1">
    <source>
        <dbReference type="SAM" id="MobiDB-lite"/>
    </source>
</evidence>
<evidence type="ECO:0000313" key="3">
    <source>
        <dbReference type="Proteomes" id="UP001309876"/>
    </source>
</evidence>
<organism evidence="2 3">
    <name type="scientific">Lithohypha guttulata</name>
    <dbReference type="NCBI Taxonomy" id="1690604"/>
    <lineage>
        <taxon>Eukaryota</taxon>
        <taxon>Fungi</taxon>
        <taxon>Dikarya</taxon>
        <taxon>Ascomycota</taxon>
        <taxon>Pezizomycotina</taxon>
        <taxon>Eurotiomycetes</taxon>
        <taxon>Chaetothyriomycetidae</taxon>
        <taxon>Chaetothyriales</taxon>
        <taxon>Trichomeriaceae</taxon>
        <taxon>Lithohypha</taxon>
    </lineage>
</organism>
<reference evidence="2 3" key="1">
    <citation type="submission" date="2023-08" db="EMBL/GenBank/DDBJ databases">
        <title>Black Yeasts Isolated from many extreme environments.</title>
        <authorList>
            <person name="Coleine C."/>
            <person name="Stajich J.E."/>
            <person name="Selbmann L."/>
        </authorList>
    </citation>
    <scope>NUCLEOTIDE SEQUENCE [LARGE SCALE GENOMIC DNA]</scope>
    <source>
        <strain evidence="2 3">CCFEE 5910</strain>
    </source>
</reference>
<name>A0AAN7T6P9_9EURO</name>
<feature type="region of interest" description="Disordered" evidence="1">
    <location>
        <begin position="35"/>
        <end position="55"/>
    </location>
</feature>
<comment type="caution">
    <text evidence="2">The sequence shown here is derived from an EMBL/GenBank/DDBJ whole genome shotgun (WGS) entry which is preliminary data.</text>
</comment>
<protein>
    <submittedName>
        <fullName evidence="2">Uncharacterized protein</fullName>
    </submittedName>
</protein>
<keyword evidence="3" id="KW-1185">Reference proteome</keyword>
<dbReference type="Proteomes" id="UP001309876">
    <property type="component" value="Unassembled WGS sequence"/>
</dbReference>
<evidence type="ECO:0000313" key="2">
    <source>
        <dbReference type="EMBL" id="KAK5090625.1"/>
    </source>
</evidence>
<dbReference type="Pfam" id="PF10906">
    <property type="entry name" value="Mrx7"/>
    <property type="match status" value="1"/>
</dbReference>